<organism evidence="3 4">
    <name type="scientific">Sinorhizobium numidicum</name>
    <dbReference type="NCBI Taxonomy" id="680248"/>
    <lineage>
        <taxon>Bacteria</taxon>
        <taxon>Pseudomonadati</taxon>
        <taxon>Pseudomonadota</taxon>
        <taxon>Alphaproteobacteria</taxon>
        <taxon>Hyphomicrobiales</taxon>
        <taxon>Rhizobiaceae</taxon>
        <taxon>Sinorhizobium/Ensifer group</taxon>
        <taxon>Sinorhizobium</taxon>
    </lineage>
</organism>
<dbReference type="InterPro" id="IPR005183">
    <property type="entry name" value="DUF305_CopM-like"/>
</dbReference>
<protein>
    <submittedName>
        <fullName evidence="3">DUF305 domain-containing protein</fullName>
    </submittedName>
</protein>
<feature type="transmembrane region" description="Helical" evidence="1">
    <location>
        <begin position="39"/>
        <end position="57"/>
    </location>
</feature>
<dbReference type="RefSeq" id="WP_280732523.1">
    <property type="nucleotide sequence ID" value="NZ_CP120367.1"/>
</dbReference>
<dbReference type="InterPro" id="IPR012347">
    <property type="entry name" value="Ferritin-like"/>
</dbReference>
<dbReference type="Pfam" id="PF03713">
    <property type="entry name" value="DUF305"/>
    <property type="match status" value="1"/>
</dbReference>
<dbReference type="Proteomes" id="UP001235547">
    <property type="component" value="Chromosome 2"/>
</dbReference>
<name>A0ABY8CT00_9HYPH</name>
<gene>
    <name evidence="3" type="ORF">PYH38_000850</name>
</gene>
<keyword evidence="4" id="KW-1185">Reference proteome</keyword>
<sequence>MISHYGNLAINLVISLVLMYLVMFTMIDGLGDFYNNLNTFYMALMMVAPMAILMLLMMGSMYQSKRLNLVLYVGFVALFVAAFAFMRAQSFIGNEQFLRSMIPHHSGAILMCREATVSDPEIVALCGRIIESQRQEIVQMKGILSRY</sequence>
<proteinExistence type="predicted"/>
<keyword evidence="1" id="KW-0472">Membrane</keyword>
<feature type="domain" description="DUF305" evidence="2">
    <location>
        <begin position="94"/>
        <end position="144"/>
    </location>
</feature>
<dbReference type="EMBL" id="CP120370">
    <property type="protein sequence ID" value="WEX81769.1"/>
    <property type="molecule type" value="Genomic_DNA"/>
</dbReference>
<dbReference type="Gene3D" id="1.20.1260.10">
    <property type="match status" value="1"/>
</dbReference>
<keyword evidence="1" id="KW-1133">Transmembrane helix</keyword>
<accession>A0ABY8CT00</accession>
<evidence type="ECO:0000313" key="3">
    <source>
        <dbReference type="EMBL" id="WEX81769.1"/>
    </source>
</evidence>
<evidence type="ECO:0000313" key="4">
    <source>
        <dbReference type="Proteomes" id="UP001235547"/>
    </source>
</evidence>
<feature type="transmembrane region" description="Helical" evidence="1">
    <location>
        <begin position="7"/>
        <end position="27"/>
    </location>
</feature>
<evidence type="ECO:0000256" key="1">
    <source>
        <dbReference type="SAM" id="Phobius"/>
    </source>
</evidence>
<reference evidence="3 4" key="1">
    <citation type="submission" date="2023-03" db="EMBL/GenBank/DDBJ databases">
        <authorList>
            <person name="Kaur S."/>
            <person name="Espinosa-Saiz D."/>
            <person name="Velazquez E."/>
            <person name="Menendez E."/>
            <person name="diCenzo G.C."/>
        </authorList>
    </citation>
    <scope>NUCLEOTIDE SEQUENCE [LARGE SCALE GENOMIC DNA]</scope>
    <source>
        <strain evidence="3 4">LMG 27395</strain>
    </source>
</reference>
<feature type="transmembrane region" description="Helical" evidence="1">
    <location>
        <begin position="69"/>
        <end position="86"/>
    </location>
</feature>
<evidence type="ECO:0000259" key="2">
    <source>
        <dbReference type="Pfam" id="PF03713"/>
    </source>
</evidence>
<keyword evidence="1" id="KW-0812">Transmembrane</keyword>